<name>A0A6N7QNT4_9GAMM</name>
<dbReference type="HAMAP" id="MF_00747">
    <property type="entry name" value="AceK"/>
    <property type="match status" value="1"/>
</dbReference>
<dbReference type="GO" id="GO:0004721">
    <property type="term" value="F:phosphoprotein phosphatase activity"/>
    <property type="evidence" value="ECO:0007669"/>
    <property type="project" value="UniProtKB-KW"/>
</dbReference>
<evidence type="ECO:0000259" key="13">
    <source>
        <dbReference type="Pfam" id="PF20423"/>
    </source>
</evidence>
<dbReference type="EC" id="3.1.3.-" evidence="11"/>
<evidence type="ECO:0000256" key="11">
    <source>
        <dbReference type="HAMAP-Rule" id="MF_00747"/>
    </source>
</evidence>
<evidence type="ECO:0000256" key="5">
    <source>
        <dbReference type="ARBA" id="ARBA00022679"/>
    </source>
</evidence>
<dbReference type="GO" id="GO:0006097">
    <property type="term" value="P:glyoxylate cycle"/>
    <property type="evidence" value="ECO:0007669"/>
    <property type="project" value="UniProtKB-UniRule"/>
</dbReference>
<feature type="active site" evidence="11">
    <location>
        <position position="393"/>
    </location>
</feature>
<dbReference type="InterPro" id="IPR010452">
    <property type="entry name" value="Isocitrate_DH_AceK"/>
</dbReference>
<dbReference type="GO" id="GO:0006099">
    <property type="term" value="P:tricarboxylic acid cycle"/>
    <property type="evidence" value="ECO:0007669"/>
    <property type="project" value="UniProtKB-UniRule"/>
</dbReference>
<keyword evidence="5 11" id="KW-0808">Transferase</keyword>
<organism evidence="14 15">
    <name type="scientific">Spiribacter salilacus</name>
    <dbReference type="NCBI Taxonomy" id="2664894"/>
    <lineage>
        <taxon>Bacteria</taxon>
        <taxon>Pseudomonadati</taxon>
        <taxon>Pseudomonadota</taxon>
        <taxon>Gammaproteobacteria</taxon>
        <taxon>Chromatiales</taxon>
        <taxon>Ectothiorhodospiraceae</taxon>
        <taxon>Spiribacter</taxon>
    </lineage>
</organism>
<feature type="domain" description="Isocitrate dehydrogenase kinase/phosphatase (AceK) kinase" evidence="12">
    <location>
        <begin position="332"/>
        <end position="586"/>
    </location>
</feature>
<comment type="similarity">
    <text evidence="11">Belongs to the AceK family.</text>
</comment>
<keyword evidence="2 11" id="KW-0963">Cytoplasm</keyword>
<keyword evidence="15" id="KW-1185">Reference proteome</keyword>
<keyword evidence="9 11" id="KW-0067">ATP-binding</keyword>
<dbReference type="InterPro" id="IPR046854">
    <property type="entry name" value="AceK_regulatory"/>
</dbReference>
<evidence type="ECO:0000256" key="8">
    <source>
        <dbReference type="ARBA" id="ARBA00022801"/>
    </source>
</evidence>
<evidence type="ECO:0000313" key="14">
    <source>
        <dbReference type="EMBL" id="MRH77340.1"/>
    </source>
</evidence>
<feature type="binding site" evidence="11">
    <location>
        <position position="358"/>
    </location>
    <ligand>
        <name>ATP</name>
        <dbReference type="ChEBI" id="CHEBI:30616"/>
    </ligand>
</feature>
<dbReference type="Pfam" id="PF06315">
    <property type="entry name" value="AceK_kinase"/>
    <property type="match status" value="1"/>
</dbReference>
<dbReference type="GO" id="GO:0005524">
    <property type="term" value="F:ATP binding"/>
    <property type="evidence" value="ECO:0007669"/>
    <property type="project" value="UniProtKB-UniRule"/>
</dbReference>
<evidence type="ECO:0000313" key="15">
    <source>
        <dbReference type="Proteomes" id="UP000433788"/>
    </source>
</evidence>
<comment type="caution">
    <text evidence="14">The sequence shown here is derived from an EMBL/GenBank/DDBJ whole genome shotgun (WGS) entry which is preliminary data.</text>
</comment>
<comment type="subcellular location">
    <subcellularLocation>
        <location evidence="11">Cytoplasm</location>
    </subcellularLocation>
</comment>
<dbReference type="GO" id="GO:0006006">
    <property type="term" value="P:glucose metabolic process"/>
    <property type="evidence" value="ECO:0007669"/>
    <property type="project" value="InterPro"/>
</dbReference>
<dbReference type="AlphaFoldDB" id="A0A6N7QNT4"/>
<gene>
    <name evidence="11 14" type="primary">aceK</name>
    <name evidence="14" type="ORF">GH984_01260</name>
</gene>
<dbReference type="PIRSF" id="PIRSF000719">
    <property type="entry name" value="AceK"/>
    <property type="match status" value="1"/>
</dbReference>
<dbReference type="Pfam" id="PF20423">
    <property type="entry name" value="AceK_regulatory"/>
    <property type="match status" value="1"/>
</dbReference>
<dbReference type="GO" id="GO:0008772">
    <property type="term" value="F:[isocitrate dehydrogenase (NADP+)] kinase activity"/>
    <property type="evidence" value="ECO:0007669"/>
    <property type="project" value="UniProtKB-UniRule"/>
</dbReference>
<feature type="domain" description="Isocitrate dehydrogenase kinase/phosphatase (AceK) regulatory" evidence="13">
    <location>
        <begin position="36"/>
        <end position="330"/>
    </location>
</feature>
<evidence type="ECO:0000256" key="3">
    <source>
        <dbReference type="ARBA" id="ARBA00022527"/>
    </source>
</evidence>
<evidence type="ECO:0000256" key="10">
    <source>
        <dbReference type="ARBA" id="ARBA00022912"/>
    </source>
</evidence>
<evidence type="ECO:0000256" key="2">
    <source>
        <dbReference type="ARBA" id="ARBA00022490"/>
    </source>
</evidence>
<evidence type="ECO:0000256" key="4">
    <source>
        <dbReference type="ARBA" id="ARBA00022532"/>
    </source>
</evidence>
<evidence type="ECO:0000256" key="6">
    <source>
        <dbReference type="ARBA" id="ARBA00022741"/>
    </source>
</evidence>
<dbReference type="GO" id="GO:0005737">
    <property type="term" value="C:cytoplasm"/>
    <property type="evidence" value="ECO:0007669"/>
    <property type="project" value="UniProtKB-SubCell"/>
</dbReference>
<protein>
    <recommendedName>
        <fullName evidence="11">Isocitrate dehydrogenase kinase/phosphatase</fullName>
        <shortName evidence="11">IDH kinase/phosphatase</shortName>
        <shortName evidence="11">IDHK/P</shortName>
        <ecNumber evidence="11">2.7.11.5</ecNumber>
        <ecNumber evidence="11">3.1.3.-</ecNumber>
    </recommendedName>
</protein>
<evidence type="ECO:0000256" key="1">
    <source>
        <dbReference type="ARBA" id="ARBA00022435"/>
    </source>
</evidence>
<dbReference type="Proteomes" id="UP000433788">
    <property type="component" value="Unassembled WGS sequence"/>
</dbReference>
<reference evidence="14 15" key="1">
    <citation type="submission" date="2019-11" db="EMBL/GenBank/DDBJ databases">
        <authorList>
            <person name="Zhang X.Y."/>
        </authorList>
    </citation>
    <scope>NUCLEOTIDE SEQUENCE [LARGE SCALE GENOMIC DNA]</scope>
    <source>
        <strain evidence="14 15">C176</strain>
    </source>
</reference>
<evidence type="ECO:0000256" key="9">
    <source>
        <dbReference type="ARBA" id="ARBA00022840"/>
    </source>
</evidence>
<comment type="catalytic activity">
    <reaction evidence="11">
        <text>L-seryl-[isocitrate dehydrogenase] + ATP = O-phospho-L-seryl-[isocitrate dehydrogenase] + ADP + H(+)</text>
        <dbReference type="Rhea" id="RHEA:43540"/>
        <dbReference type="Rhea" id="RHEA-COMP:10605"/>
        <dbReference type="Rhea" id="RHEA-COMP:10606"/>
        <dbReference type="ChEBI" id="CHEBI:15378"/>
        <dbReference type="ChEBI" id="CHEBI:29999"/>
        <dbReference type="ChEBI" id="CHEBI:30616"/>
        <dbReference type="ChEBI" id="CHEBI:83421"/>
        <dbReference type="ChEBI" id="CHEBI:456216"/>
        <dbReference type="EC" id="2.7.11.5"/>
    </reaction>
</comment>
<evidence type="ECO:0000256" key="7">
    <source>
        <dbReference type="ARBA" id="ARBA00022777"/>
    </source>
</evidence>
<keyword evidence="4 11" id="KW-0816">Tricarboxylic acid cycle</keyword>
<comment type="function">
    <text evidence="11">Bifunctional enzyme which can phosphorylate or dephosphorylate isocitrate dehydrogenase (IDH) on a specific serine residue. This is a regulatory mechanism which enables bacteria to bypass the Krebs cycle via the glyoxylate shunt in response to the source of carbon. When bacteria are grown on glucose, IDH is fully active and unphosphorylated, but when grown on acetate or ethanol, the activity of IDH declines drastically concomitant with its phosphorylation.</text>
</comment>
<proteinExistence type="inferred from homology"/>
<dbReference type="NCBIfam" id="NF002804">
    <property type="entry name" value="PRK02946.1"/>
    <property type="match status" value="1"/>
</dbReference>
<evidence type="ECO:0000259" key="12">
    <source>
        <dbReference type="Pfam" id="PF06315"/>
    </source>
</evidence>
<keyword evidence="3 11" id="KW-0723">Serine/threonine-protein kinase</keyword>
<dbReference type="GO" id="GO:0004674">
    <property type="term" value="F:protein serine/threonine kinase activity"/>
    <property type="evidence" value="ECO:0007669"/>
    <property type="project" value="UniProtKB-KW"/>
</dbReference>
<keyword evidence="1 11" id="KW-0329">Glyoxylate bypass</keyword>
<keyword evidence="8 11" id="KW-0378">Hydrolase</keyword>
<feature type="binding site" evidence="11">
    <location>
        <begin position="337"/>
        <end position="343"/>
    </location>
    <ligand>
        <name>ATP</name>
        <dbReference type="ChEBI" id="CHEBI:30616"/>
    </ligand>
</feature>
<dbReference type="EMBL" id="WJPP01000001">
    <property type="protein sequence ID" value="MRH77340.1"/>
    <property type="molecule type" value="Genomic_DNA"/>
</dbReference>
<dbReference type="InterPro" id="IPR046855">
    <property type="entry name" value="AceK_kinase"/>
</dbReference>
<dbReference type="EC" id="2.7.11.5" evidence="11"/>
<dbReference type="GO" id="GO:0016208">
    <property type="term" value="F:AMP binding"/>
    <property type="evidence" value="ECO:0007669"/>
    <property type="project" value="TreeGrafter"/>
</dbReference>
<sequence length="597" mass="68850">MLSVWRGDDSAYGGLTIPSTAKADSRAALVARTAWRISDGFDRYNQDFRRITARAKKRFVARDWKGQMADIARRVELYEQWAQRTVKHLHNELGEEFADHQLWEAVRDYFGQRIEEIPDAGFAKTFYNSITRRVFGTRGVDTAVEFVQPPPEEGITSLTMRCYPCWGDLDAVCAALLDDFKFSQRHYADAGSAAAYIARTIRENTEAPLTDNDCHRLEFIDTHFFQGTRAYLVGRIRTEQQTHPIVVALCNTDTGITVDAVLTTAKQIGVIFSYTRSYYFADPTSVVAAVQFLHDLLPRKPIDELYTVLGRLRQGKTERYRTLIKHLHKTDDAFVHAPGEPGLVQIVFTLPSFNLVFKVMRDVFRPPKTTTHDDVHQSYRLVSRHDHAGRLIDTQHFRNLQLPRNRFSDEIFAELMKEAPRTVSIDGDQLVFKHAYVERRVRPLNLYVREVDEQEGTRAILDYGRCIKDLAETNIFAGDLLLKNFGVTSSGRVVFYDYDEVSLVTECNFFELPEPDEDYPLMDHSMHRFVGPQDIFPEEFIRFLSMPSRLRAEFLTAHRDLLTAEYWRDVKSRRLTGEVAEIVPYVRQSVAAHRIEL</sequence>
<keyword evidence="6 11" id="KW-0547">Nucleotide-binding</keyword>
<accession>A0A6N7QNT4</accession>
<keyword evidence="10 11" id="KW-0904">Protein phosphatase</keyword>
<keyword evidence="7 11" id="KW-0418">Kinase</keyword>
<dbReference type="PANTHER" id="PTHR39559">
    <property type="match status" value="1"/>
</dbReference>
<dbReference type="PANTHER" id="PTHR39559:SF1">
    <property type="entry name" value="ISOCITRATE DEHYDROGENASE KINASE_PHOSPHATASE"/>
    <property type="match status" value="1"/>
</dbReference>